<dbReference type="AlphaFoldDB" id="A0A6A6V4Q8"/>
<proteinExistence type="predicted"/>
<dbReference type="Proteomes" id="UP000799440">
    <property type="component" value="Unassembled WGS sequence"/>
</dbReference>
<protein>
    <submittedName>
        <fullName evidence="2">Uncharacterized protein</fullName>
    </submittedName>
</protein>
<evidence type="ECO:0000256" key="1">
    <source>
        <dbReference type="SAM" id="MobiDB-lite"/>
    </source>
</evidence>
<organism evidence="2 3">
    <name type="scientific">Sporormia fimetaria CBS 119925</name>
    <dbReference type="NCBI Taxonomy" id="1340428"/>
    <lineage>
        <taxon>Eukaryota</taxon>
        <taxon>Fungi</taxon>
        <taxon>Dikarya</taxon>
        <taxon>Ascomycota</taxon>
        <taxon>Pezizomycotina</taxon>
        <taxon>Dothideomycetes</taxon>
        <taxon>Pleosporomycetidae</taxon>
        <taxon>Pleosporales</taxon>
        <taxon>Sporormiaceae</taxon>
        <taxon>Sporormia</taxon>
    </lineage>
</organism>
<evidence type="ECO:0000313" key="3">
    <source>
        <dbReference type="Proteomes" id="UP000799440"/>
    </source>
</evidence>
<evidence type="ECO:0000313" key="2">
    <source>
        <dbReference type="EMBL" id="KAF2744739.1"/>
    </source>
</evidence>
<sequence>MPAQPRLLDGPHLGPVGHDQFQSGAPPFETTYTQRLYAPASCFITSVAVGMYCVQSLCLILLPGESAPSWTSTIHNQLPRNTCVPGSQNRSQRNATRDGRGCPFFTRCRSGPQISSHPRALPRMWERLTTQRLSESDETCSGVFHACEIGTLRLKWSQSRARCVRFSTFLRGSLDHITPEKVSLSRTNLSASQPPNDLANSNHPRFEPRALGKHLFTLFVNP</sequence>
<accession>A0A6A6V4Q8</accession>
<gene>
    <name evidence="2" type="ORF">M011DRAFT_156083</name>
</gene>
<keyword evidence="3" id="KW-1185">Reference proteome</keyword>
<name>A0A6A6V4Q8_9PLEO</name>
<reference evidence="2" key="1">
    <citation type="journal article" date="2020" name="Stud. Mycol.">
        <title>101 Dothideomycetes genomes: a test case for predicting lifestyles and emergence of pathogens.</title>
        <authorList>
            <person name="Haridas S."/>
            <person name="Albert R."/>
            <person name="Binder M."/>
            <person name="Bloem J."/>
            <person name="Labutti K."/>
            <person name="Salamov A."/>
            <person name="Andreopoulos B."/>
            <person name="Baker S."/>
            <person name="Barry K."/>
            <person name="Bills G."/>
            <person name="Bluhm B."/>
            <person name="Cannon C."/>
            <person name="Castanera R."/>
            <person name="Culley D."/>
            <person name="Daum C."/>
            <person name="Ezra D."/>
            <person name="Gonzalez J."/>
            <person name="Henrissat B."/>
            <person name="Kuo A."/>
            <person name="Liang C."/>
            <person name="Lipzen A."/>
            <person name="Lutzoni F."/>
            <person name="Magnuson J."/>
            <person name="Mondo S."/>
            <person name="Nolan M."/>
            <person name="Ohm R."/>
            <person name="Pangilinan J."/>
            <person name="Park H.-J."/>
            <person name="Ramirez L."/>
            <person name="Alfaro M."/>
            <person name="Sun H."/>
            <person name="Tritt A."/>
            <person name="Yoshinaga Y."/>
            <person name="Zwiers L.-H."/>
            <person name="Turgeon B."/>
            <person name="Goodwin S."/>
            <person name="Spatafora J."/>
            <person name="Crous P."/>
            <person name="Grigoriev I."/>
        </authorList>
    </citation>
    <scope>NUCLEOTIDE SEQUENCE</scope>
    <source>
        <strain evidence="2">CBS 119925</strain>
    </source>
</reference>
<feature type="region of interest" description="Disordered" evidence="1">
    <location>
        <begin position="1"/>
        <end position="22"/>
    </location>
</feature>
<dbReference type="EMBL" id="MU006586">
    <property type="protein sequence ID" value="KAF2744739.1"/>
    <property type="molecule type" value="Genomic_DNA"/>
</dbReference>